<evidence type="ECO:0000259" key="1">
    <source>
        <dbReference type="Pfam" id="PF21473"/>
    </source>
</evidence>
<feature type="domain" description="Single-stranded DNA binding protein Ssb-like OB fold" evidence="1">
    <location>
        <begin position="55"/>
        <end position="147"/>
    </location>
</feature>
<dbReference type="AlphaFoldDB" id="A0A835B0Y9"/>
<dbReference type="Proteomes" id="UP000636709">
    <property type="component" value="Unassembled WGS sequence"/>
</dbReference>
<dbReference type="SUPFAM" id="SSF50249">
    <property type="entry name" value="Nucleic acid-binding proteins"/>
    <property type="match status" value="1"/>
</dbReference>
<dbReference type="CDD" id="cd04491">
    <property type="entry name" value="SoSSB_OBF"/>
    <property type="match status" value="1"/>
</dbReference>
<dbReference type="InterPro" id="IPR048970">
    <property type="entry name" value="OB_Ssb-like"/>
</dbReference>
<accession>A0A835B0Y9</accession>
<dbReference type="OrthoDB" id="2274046at2759"/>
<proteinExistence type="predicted"/>
<dbReference type="InterPro" id="IPR012340">
    <property type="entry name" value="NA-bd_OB-fold"/>
</dbReference>
<dbReference type="Pfam" id="PF21473">
    <property type="entry name" value="OB_Ssb-like"/>
    <property type="match status" value="1"/>
</dbReference>
<dbReference type="EMBL" id="JACEFO010002102">
    <property type="protein sequence ID" value="KAF8683558.1"/>
    <property type="molecule type" value="Genomic_DNA"/>
</dbReference>
<name>A0A835B0Y9_9POAL</name>
<keyword evidence="3" id="KW-1185">Reference proteome</keyword>
<sequence length="173" mass="18928">MEQPRPGPPTQTLWFPHPDPGFHSHHRHRAMSTAAAQGGDKPALRKPVFTKVDQLRPVTNGHTLIVKVVSATPVPGRARPGAPASSRAPRIAECLVGDETGVIVFTARNDQVDLLKPDATVILRNARIDMFKGSMRLAVDKWGRIEATEPASFTVKEDNNLSLVEYELVNVAE</sequence>
<reference evidence="2" key="1">
    <citation type="submission" date="2020-07" db="EMBL/GenBank/DDBJ databases">
        <title>Genome sequence and genetic diversity analysis of an under-domesticated orphan crop, white fonio (Digitaria exilis).</title>
        <authorList>
            <person name="Bennetzen J.L."/>
            <person name="Chen S."/>
            <person name="Ma X."/>
            <person name="Wang X."/>
            <person name="Yssel A.E.J."/>
            <person name="Chaluvadi S.R."/>
            <person name="Johnson M."/>
            <person name="Gangashetty P."/>
            <person name="Hamidou F."/>
            <person name="Sanogo M.D."/>
            <person name="Zwaenepoel A."/>
            <person name="Wallace J."/>
            <person name="Van De Peer Y."/>
            <person name="Van Deynze A."/>
        </authorList>
    </citation>
    <scope>NUCLEOTIDE SEQUENCE</scope>
    <source>
        <tissue evidence="2">Leaves</tissue>
    </source>
</reference>
<dbReference type="Gene3D" id="2.40.50.140">
    <property type="entry name" value="Nucleic acid-binding proteins"/>
    <property type="match status" value="1"/>
</dbReference>
<dbReference type="PANTHER" id="PTHR31472:SF5">
    <property type="entry name" value="OS05G0244600 PROTEIN"/>
    <property type="match status" value="1"/>
</dbReference>
<comment type="caution">
    <text evidence="2">The sequence shown here is derived from an EMBL/GenBank/DDBJ whole genome shotgun (WGS) entry which is preliminary data.</text>
</comment>
<organism evidence="2 3">
    <name type="scientific">Digitaria exilis</name>
    <dbReference type="NCBI Taxonomy" id="1010633"/>
    <lineage>
        <taxon>Eukaryota</taxon>
        <taxon>Viridiplantae</taxon>
        <taxon>Streptophyta</taxon>
        <taxon>Embryophyta</taxon>
        <taxon>Tracheophyta</taxon>
        <taxon>Spermatophyta</taxon>
        <taxon>Magnoliopsida</taxon>
        <taxon>Liliopsida</taxon>
        <taxon>Poales</taxon>
        <taxon>Poaceae</taxon>
        <taxon>PACMAD clade</taxon>
        <taxon>Panicoideae</taxon>
        <taxon>Panicodae</taxon>
        <taxon>Paniceae</taxon>
        <taxon>Anthephorinae</taxon>
        <taxon>Digitaria</taxon>
    </lineage>
</organism>
<protein>
    <recommendedName>
        <fullName evidence="1">Single-stranded DNA binding protein Ssb-like OB fold domain-containing protein</fullName>
    </recommendedName>
</protein>
<gene>
    <name evidence="2" type="ORF">HU200_044476</name>
</gene>
<evidence type="ECO:0000313" key="2">
    <source>
        <dbReference type="EMBL" id="KAF8683558.1"/>
    </source>
</evidence>
<evidence type="ECO:0000313" key="3">
    <source>
        <dbReference type="Proteomes" id="UP000636709"/>
    </source>
</evidence>
<dbReference type="PANTHER" id="PTHR31472">
    <property type="entry name" value="OS05G0244600 PROTEIN"/>
    <property type="match status" value="1"/>
</dbReference>